<gene>
    <name evidence="1" type="ORF">BHM03_00035756</name>
</gene>
<sequence length="159" mass="18540">MAGEVLKWDGLLRWSLSHADGIRPARILRYCVSEEDRKWLVEALQAQTLDVAKRMKEIQLVMSITEDVLELQGIEPLATGWYRQKSTVGDRFRPLAVDFDCQRSIEGEKRKKKKRKRIKRREEENIAPVLARGSSARRRLRIARAHCRPHPRGEKDRGD</sequence>
<evidence type="ECO:0000313" key="1">
    <source>
        <dbReference type="EMBL" id="RZR74350.1"/>
    </source>
</evidence>
<dbReference type="EMBL" id="KV876208">
    <property type="protein sequence ID" value="RZR74350.1"/>
    <property type="molecule type" value="Genomic_DNA"/>
</dbReference>
<reference evidence="1" key="1">
    <citation type="journal article" date="2018" name="Data Brief">
        <title>Genome sequence data from 17 accessions of Ensete ventricosum, a staple food crop for millions in Ethiopia.</title>
        <authorList>
            <person name="Yemataw Z."/>
            <person name="Muzemil S."/>
            <person name="Ambachew D."/>
            <person name="Tripathi L."/>
            <person name="Tesfaye K."/>
            <person name="Chala A."/>
            <person name="Farbos A."/>
            <person name="O'Neill P."/>
            <person name="Moore K."/>
            <person name="Grant M."/>
            <person name="Studholme D.J."/>
        </authorList>
    </citation>
    <scope>NUCLEOTIDE SEQUENCE [LARGE SCALE GENOMIC DNA]</scope>
    <source>
        <tissue evidence="1">Leaf</tissue>
    </source>
</reference>
<dbReference type="AlphaFoldDB" id="A0A445MJB4"/>
<organism evidence="1">
    <name type="scientific">Ensete ventricosum</name>
    <name type="common">Abyssinian banana</name>
    <name type="synonym">Musa ensete</name>
    <dbReference type="NCBI Taxonomy" id="4639"/>
    <lineage>
        <taxon>Eukaryota</taxon>
        <taxon>Viridiplantae</taxon>
        <taxon>Streptophyta</taxon>
        <taxon>Embryophyta</taxon>
        <taxon>Tracheophyta</taxon>
        <taxon>Spermatophyta</taxon>
        <taxon>Magnoliopsida</taxon>
        <taxon>Liliopsida</taxon>
        <taxon>Zingiberales</taxon>
        <taxon>Musaceae</taxon>
        <taxon>Ensete</taxon>
    </lineage>
</organism>
<feature type="non-terminal residue" evidence="1">
    <location>
        <position position="159"/>
    </location>
</feature>
<proteinExistence type="predicted"/>
<accession>A0A445MJB4</accession>
<protein>
    <submittedName>
        <fullName evidence="1">Uncharacterized protein</fullName>
    </submittedName>
</protein>
<dbReference type="Proteomes" id="UP000290560">
    <property type="component" value="Unassembled WGS sequence"/>
</dbReference>
<name>A0A445MJB4_ENSVE</name>